<dbReference type="Pfam" id="PF00528">
    <property type="entry name" value="BPD_transp_1"/>
    <property type="match status" value="1"/>
</dbReference>
<dbReference type="GO" id="GO:0005886">
    <property type="term" value="C:plasma membrane"/>
    <property type="evidence" value="ECO:0007669"/>
    <property type="project" value="UniProtKB-SubCell"/>
</dbReference>
<dbReference type="InterPro" id="IPR000515">
    <property type="entry name" value="MetI-like"/>
</dbReference>
<feature type="transmembrane region" description="Helical" evidence="8">
    <location>
        <begin position="237"/>
        <end position="258"/>
    </location>
</feature>
<keyword evidence="11" id="KW-1185">Reference proteome</keyword>
<dbReference type="PANTHER" id="PTHR43357">
    <property type="entry name" value="INNER MEMBRANE ABC TRANSPORTER PERMEASE PROTEIN YDCV"/>
    <property type="match status" value="1"/>
</dbReference>
<dbReference type="PROSITE" id="PS50928">
    <property type="entry name" value="ABC_TM1"/>
    <property type="match status" value="1"/>
</dbReference>
<evidence type="ECO:0000256" key="4">
    <source>
        <dbReference type="ARBA" id="ARBA00022519"/>
    </source>
</evidence>
<evidence type="ECO:0000313" key="10">
    <source>
        <dbReference type="EMBL" id="AGT09783.1"/>
    </source>
</evidence>
<proteinExistence type="inferred from homology"/>
<evidence type="ECO:0000256" key="2">
    <source>
        <dbReference type="ARBA" id="ARBA00022448"/>
    </source>
</evidence>
<dbReference type="PATRIC" id="fig|1367847.3.peg.2729"/>
<dbReference type="STRING" id="1367847.JCM7686_2727"/>
<reference evidence="10 11" key="1">
    <citation type="journal article" date="2014" name="BMC Genomics">
        <title>Architecture and functions of a multipartite genome of the methylotrophic bacterium Paracoccus aminophilus JCM 7686, containing primary and secondary chromids.</title>
        <authorList>
            <person name="Dziewit L."/>
            <person name="Czarnecki J."/>
            <person name="Wibberg D."/>
            <person name="Radlinska M."/>
            <person name="Mrozek P."/>
            <person name="Szymczak M."/>
            <person name="Schluter A."/>
            <person name="Puhler A."/>
            <person name="Bartosik D."/>
        </authorList>
    </citation>
    <scope>NUCLEOTIDE SEQUENCE [LARGE SCALE GENOMIC DNA]</scope>
    <source>
        <strain evidence="10">JCM 7686</strain>
    </source>
</reference>
<keyword evidence="3" id="KW-1003">Cell membrane</keyword>
<comment type="similarity">
    <text evidence="8">Belongs to the binding-protein-dependent transport system permease family.</text>
</comment>
<dbReference type="PANTHER" id="PTHR43357:SF4">
    <property type="entry name" value="INNER MEMBRANE ABC TRANSPORTER PERMEASE PROTEIN YDCV"/>
    <property type="match status" value="1"/>
</dbReference>
<dbReference type="SUPFAM" id="SSF161098">
    <property type="entry name" value="MetI-like"/>
    <property type="match status" value="1"/>
</dbReference>
<dbReference type="OrthoDB" id="9815533at2"/>
<dbReference type="AlphaFoldDB" id="S5YE72"/>
<evidence type="ECO:0000259" key="9">
    <source>
        <dbReference type="PROSITE" id="PS50928"/>
    </source>
</evidence>
<keyword evidence="7 8" id="KW-0472">Membrane</keyword>
<accession>S5YE72</accession>
<evidence type="ECO:0000256" key="6">
    <source>
        <dbReference type="ARBA" id="ARBA00022989"/>
    </source>
</evidence>
<protein>
    <submittedName>
        <fullName evidence="10">Spermidine/putrescine transport system, permease protein</fullName>
    </submittedName>
</protein>
<dbReference type="HOGENOM" id="CLU_016047_3_1_5"/>
<name>S5YE72_PARAH</name>
<feature type="domain" description="ABC transmembrane type-1" evidence="9">
    <location>
        <begin position="67"/>
        <end position="255"/>
    </location>
</feature>
<feature type="transmembrane region" description="Helical" evidence="8">
    <location>
        <begin position="73"/>
        <end position="94"/>
    </location>
</feature>
<evidence type="ECO:0000256" key="8">
    <source>
        <dbReference type="RuleBase" id="RU363032"/>
    </source>
</evidence>
<keyword evidence="5 8" id="KW-0812">Transmembrane</keyword>
<evidence type="ECO:0000256" key="5">
    <source>
        <dbReference type="ARBA" id="ARBA00022692"/>
    </source>
</evidence>
<keyword evidence="4" id="KW-0997">Cell inner membrane</keyword>
<dbReference type="Proteomes" id="UP000015480">
    <property type="component" value="Chromosome"/>
</dbReference>
<feature type="transmembrane region" description="Helical" evidence="8">
    <location>
        <begin position="139"/>
        <end position="158"/>
    </location>
</feature>
<dbReference type="eggNOG" id="COG1177">
    <property type="taxonomic scope" value="Bacteria"/>
</dbReference>
<comment type="subcellular location">
    <subcellularLocation>
        <location evidence="1">Cell inner membrane</location>
        <topology evidence="1">Multi-pass membrane protein</topology>
    </subcellularLocation>
    <subcellularLocation>
        <location evidence="8">Cell membrane</location>
        <topology evidence="8">Multi-pass membrane protein</topology>
    </subcellularLocation>
</comment>
<gene>
    <name evidence="10" type="ORF">JCM7686_2727</name>
</gene>
<dbReference type="CDD" id="cd06261">
    <property type="entry name" value="TM_PBP2"/>
    <property type="match status" value="1"/>
</dbReference>
<feature type="transmembrane region" description="Helical" evidence="8">
    <location>
        <begin position="179"/>
        <end position="204"/>
    </location>
</feature>
<organism evidence="10 11">
    <name type="scientific">Paracoccus aminophilus JCM 7686</name>
    <dbReference type="NCBI Taxonomy" id="1367847"/>
    <lineage>
        <taxon>Bacteria</taxon>
        <taxon>Pseudomonadati</taxon>
        <taxon>Pseudomonadota</taxon>
        <taxon>Alphaproteobacteria</taxon>
        <taxon>Rhodobacterales</taxon>
        <taxon>Paracoccaceae</taxon>
        <taxon>Paracoccus</taxon>
    </lineage>
</organism>
<sequence>MESHIPHRNRLWLYALTALVLIFLVLPTLVVIPMSFTSANSLAFPPPGWSLRWYENFFGQEKWLSATWVSLRMAFATMVISTAIGTAAAYALHVGRFAGQNPIRGVLIAPLMIPAILLAIGLFFVFARLGLLNTLTGLVLANTLVTLPFVIITMSAGLKSYDMAQEMVARSLGANRLTAFLTVTLPQLKLSLAASALLSFIIAFDEVVLSVFISGGDTATLTKVMFTTLRDDVDPTIAAVSTLLILIATLPPVLVQILSHSKEPKA</sequence>
<keyword evidence="6 8" id="KW-1133">Transmembrane helix</keyword>
<feature type="transmembrane region" description="Helical" evidence="8">
    <location>
        <begin position="12"/>
        <end position="36"/>
    </location>
</feature>
<dbReference type="GO" id="GO:0055085">
    <property type="term" value="P:transmembrane transport"/>
    <property type="evidence" value="ECO:0007669"/>
    <property type="project" value="InterPro"/>
</dbReference>
<dbReference type="Gene3D" id="1.10.3720.10">
    <property type="entry name" value="MetI-like"/>
    <property type="match status" value="1"/>
</dbReference>
<dbReference type="EMBL" id="CP006650">
    <property type="protein sequence ID" value="AGT09783.1"/>
    <property type="molecule type" value="Genomic_DNA"/>
</dbReference>
<keyword evidence="2 8" id="KW-0813">Transport</keyword>
<evidence type="ECO:0000313" key="11">
    <source>
        <dbReference type="Proteomes" id="UP000015480"/>
    </source>
</evidence>
<evidence type="ECO:0000256" key="7">
    <source>
        <dbReference type="ARBA" id="ARBA00023136"/>
    </source>
</evidence>
<evidence type="ECO:0000256" key="1">
    <source>
        <dbReference type="ARBA" id="ARBA00004429"/>
    </source>
</evidence>
<evidence type="ECO:0000256" key="3">
    <source>
        <dbReference type="ARBA" id="ARBA00022475"/>
    </source>
</evidence>
<feature type="transmembrane region" description="Helical" evidence="8">
    <location>
        <begin position="106"/>
        <end position="127"/>
    </location>
</feature>
<dbReference type="InterPro" id="IPR035906">
    <property type="entry name" value="MetI-like_sf"/>
</dbReference>
<dbReference type="RefSeq" id="WP_020951421.1">
    <property type="nucleotide sequence ID" value="NC_022041.1"/>
</dbReference>
<dbReference type="KEGG" id="pami:JCM7686_2727"/>